<feature type="compositionally biased region" description="Polar residues" evidence="11">
    <location>
        <begin position="691"/>
        <end position="704"/>
    </location>
</feature>
<evidence type="ECO:0000256" key="1">
    <source>
        <dbReference type="ARBA" id="ARBA00004123"/>
    </source>
</evidence>
<evidence type="ECO:0000259" key="12">
    <source>
        <dbReference type="PROSITE" id="PS50090"/>
    </source>
</evidence>
<dbReference type="OrthoDB" id="39591at2759"/>
<dbReference type="InterPro" id="IPR017930">
    <property type="entry name" value="Myb_dom"/>
</dbReference>
<organism evidence="14 15">
    <name type="scientific">Pomacea canaliculata</name>
    <name type="common">Golden apple snail</name>
    <dbReference type="NCBI Taxonomy" id="400727"/>
    <lineage>
        <taxon>Eukaryota</taxon>
        <taxon>Metazoa</taxon>
        <taxon>Spiralia</taxon>
        <taxon>Lophotrochozoa</taxon>
        <taxon>Mollusca</taxon>
        <taxon>Gastropoda</taxon>
        <taxon>Caenogastropoda</taxon>
        <taxon>Architaenioglossa</taxon>
        <taxon>Ampullarioidea</taxon>
        <taxon>Ampullariidae</taxon>
        <taxon>Pomacea</taxon>
    </lineage>
</organism>
<dbReference type="GO" id="GO:0000981">
    <property type="term" value="F:DNA-binding transcription factor activity, RNA polymerase II-specific"/>
    <property type="evidence" value="ECO:0007669"/>
    <property type="project" value="TreeGrafter"/>
</dbReference>
<dbReference type="GO" id="GO:0005634">
    <property type="term" value="C:nucleus"/>
    <property type="evidence" value="ECO:0007669"/>
    <property type="project" value="UniProtKB-SubCell"/>
</dbReference>
<evidence type="ECO:0000256" key="4">
    <source>
        <dbReference type="ARBA" id="ARBA00023125"/>
    </source>
</evidence>
<dbReference type="FunFam" id="1.10.10.60:FF:000139">
    <property type="entry name" value="cyclin-D-binding Myb-like transcription factor 1 isoform X2"/>
    <property type="match status" value="1"/>
</dbReference>
<keyword evidence="8" id="KW-0131">Cell cycle</keyword>
<sequence>MEKDGGAASESEERTEADRTHMTDMEGLPECIVAEVKTEVISLPGDTLTIAPQQYIILARNDSEDGTTLEPTSKYIRLEGDDGQTYVLAVTVADSVCSEDSGALGQVQVKTDDESAITAAAISAEKSGCAGDSAASSDSEKQSAAAASSLVAEGVNQTWFTTRDDKHAYQKGGHRWKQGQWTQEEIDLLQNNITQYCKDENISDPREIIFEMTKDERKDFYRTIARGLQRPLFSVYRRVTRMYDQKNHMGKYTQDEIKKLRELRAKHGNDWAAIGLALGRSASSVKDKCRLMKDNCNSGKWYPEEERRLAQAIYNLTGIKPSESITQGLSWAAVADQVGTRSEKQCRTKWLNYLNWKQQGGADWTRQDDLTLIQKISKLNVSNDTEIDWNELAKNWTSVRSPQWLRGKWWSLKRHVSGYQHLSFQDLLDSLLAMQYQNVKMKSAMRVTRVDIPSSGAAGEMALHIPVSLQAVLDDSGLDSGGEDSESFQAFEVLQQWTPSSSTAFLITQPCINTTTTSPSSSQVDATPGLGGDHIIVQALPVVQDSSKMENVKVQLNPQPQQVIIRTSEHEGVTELDQSLTIHLPDGLSHSERILAEDESIAGEASMDEDDLTTGTHIRDQQIIDSESSYEVQVVSGSVMAGSVGGVEMEEAVVSGGDLVIGCGAVSSPPHFMQSSSNDAEIMTSLSDPILTSNEADLMGNSSDLESEKVHGHGLGDDLQ</sequence>
<dbReference type="AlphaFoldDB" id="A0A2T7NSU6"/>
<evidence type="ECO:0000256" key="8">
    <source>
        <dbReference type="ARBA" id="ARBA00023306"/>
    </source>
</evidence>
<keyword evidence="3" id="KW-0805">Transcription regulation</keyword>
<keyword evidence="6" id="KW-0804">Transcription</keyword>
<proteinExistence type="inferred from homology"/>
<evidence type="ECO:0000256" key="7">
    <source>
        <dbReference type="ARBA" id="ARBA00023242"/>
    </source>
</evidence>
<name>A0A2T7NSU6_POMCA</name>
<evidence type="ECO:0000313" key="14">
    <source>
        <dbReference type="EMBL" id="PVD24251.1"/>
    </source>
</evidence>
<dbReference type="SUPFAM" id="SSF46689">
    <property type="entry name" value="Homeodomain-like"/>
    <property type="match status" value="2"/>
</dbReference>
<keyword evidence="4" id="KW-0238">DNA-binding</keyword>
<keyword evidence="7" id="KW-0539">Nucleus</keyword>
<evidence type="ECO:0000256" key="11">
    <source>
        <dbReference type="SAM" id="MobiDB-lite"/>
    </source>
</evidence>
<comment type="similarity">
    <text evidence="9">Belongs to the DMTF1 family.</text>
</comment>
<dbReference type="SMART" id="SM00717">
    <property type="entry name" value="SANT"/>
    <property type="match status" value="4"/>
</dbReference>
<keyword evidence="2" id="KW-0677">Repeat</keyword>
<dbReference type="Pfam" id="PF20588">
    <property type="entry name" value="DMTF1_N"/>
    <property type="match status" value="1"/>
</dbReference>
<feature type="domain" description="HTH myb-type" evidence="13">
    <location>
        <begin position="330"/>
        <end position="358"/>
    </location>
</feature>
<evidence type="ECO:0000256" key="3">
    <source>
        <dbReference type="ARBA" id="ARBA00023015"/>
    </source>
</evidence>
<feature type="compositionally biased region" description="Basic and acidic residues" evidence="11">
    <location>
        <begin position="1"/>
        <end position="24"/>
    </location>
</feature>
<dbReference type="FunFam" id="1.10.10.60:FF:000114">
    <property type="entry name" value="cyclin-D-binding Myb-like transcription factor 1 isoform X1"/>
    <property type="match status" value="1"/>
</dbReference>
<comment type="subcellular location">
    <subcellularLocation>
        <location evidence="1">Nucleus</location>
    </subcellularLocation>
</comment>
<dbReference type="PROSITE" id="PS51294">
    <property type="entry name" value="HTH_MYB"/>
    <property type="match status" value="1"/>
</dbReference>
<dbReference type="PANTHER" id="PTHR46380:SF2">
    <property type="entry name" value="CYCLIN-D-BINDING MYB-LIKE TRANSCRIPTION FACTOR 1"/>
    <property type="match status" value="1"/>
</dbReference>
<evidence type="ECO:0000256" key="10">
    <source>
        <dbReference type="ARBA" id="ARBA00070367"/>
    </source>
</evidence>
<dbReference type="PANTHER" id="PTHR46380">
    <property type="entry name" value="CYCLIN-D-BINDING MYB-LIKE TRANSCRIPTION FACTOR 1"/>
    <property type="match status" value="1"/>
</dbReference>
<feature type="domain" description="Myb-like" evidence="12">
    <location>
        <begin position="293"/>
        <end position="354"/>
    </location>
</feature>
<dbReference type="CDD" id="cd00167">
    <property type="entry name" value="SANT"/>
    <property type="match status" value="2"/>
</dbReference>
<reference evidence="14 15" key="1">
    <citation type="submission" date="2018-04" db="EMBL/GenBank/DDBJ databases">
        <title>The genome of golden apple snail Pomacea canaliculata provides insight into stress tolerance and invasive adaptation.</title>
        <authorList>
            <person name="Liu C."/>
            <person name="Liu B."/>
            <person name="Ren Y."/>
            <person name="Zhang Y."/>
            <person name="Wang H."/>
            <person name="Li S."/>
            <person name="Jiang F."/>
            <person name="Yin L."/>
            <person name="Zhang G."/>
            <person name="Qian W."/>
            <person name="Fan W."/>
        </authorList>
    </citation>
    <scope>NUCLEOTIDE SEQUENCE [LARGE SCALE GENOMIC DNA]</scope>
    <source>
        <strain evidence="14">SZHN2017</strain>
        <tissue evidence="14">Muscle</tissue>
    </source>
</reference>
<evidence type="ECO:0000256" key="6">
    <source>
        <dbReference type="ARBA" id="ARBA00023163"/>
    </source>
</evidence>
<gene>
    <name evidence="14" type="ORF">C0Q70_14722</name>
</gene>
<feature type="region of interest" description="Disordered" evidence="11">
    <location>
        <begin position="1"/>
        <end position="26"/>
    </location>
</feature>
<dbReference type="InterPro" id="IPR046775">
    <property type="entry name" value="DMTF1_N"/>
</dbReference>
<evidence type="ECO:0000256" key="2">
    <source>
        <dbReference type="ARBA" id="ARBA00022737"/>
    </source>
</evidence>
<dbReference type="InterPro" id="IPR001005">
    <property type="entry name" value="SANT/Myb"/>
</dbReference>
<keyword evidence="15" id="KW-1185">Reference proteome</keyword>
<dbReference type="GO" id="GO:0000978">
    <property type="term" value="F:RNA polymerase II cis-regulatory region sequence-specific DNA binding"/>
    <property type="evidence" value="ECO:0007669"/>
    <property type="project" value="TreeGrafter"/>
</dbReference>
<dbReference type="InterPro" id="IPR051651">
    <property type="entry name" value="DMTF1_DNA-bind_reg"/>
</dbReference>
<evidence type="ECO:0000259" key="13">
    <source>
        <dbReference type="PROSITE" id="PS51294"/>
    </source>
</evidence>
<dbReference type="Gene3D" id="1.10.10.60">
    <property type="entry name" value="Homeodomain-like"/>
    <property type="match status" value="2"/>
</dbReference>
<dbReference type="STRING" id="400727.A0A2T7NSU6"/>
<accession>A0A2T7NSU6</accession>
<dbReference type="OMA" id="GKEWTRE"/>
<evidence type="ECO:0000313" key="15">
    <source>
        <dbReference type="Proteomes" id="UP000245119"/>
    </source>
</evidence>
<dbReference type="InterPro" id="IPR009057">
    <property type="entry name" value="Homeodomain-like_sf"/>
</dbReference>
<dbReference type="Proteomes" id="UP000245119">
    <property type="component" value="Linkage Group LG9"/>
</dbReference>
<comment type="caution">
    <text evidence="14">The sequence shown here is derived from an EMBL/GenBank/DDBJ whole genome shotgun (WGS) entry which is preliminary data.</text>
</comment>
<dbReference type="EMBL" id="PZQS01000009">
    <property type="protein sequence ID" value="PVD24251.1"/>
    <property type="molecule type" value="Genomic_DNA"/>
</dbReference>
<evidence type="ECO:0000256" key="9">
    <source>
        <dbReference type="ARBA" id="ARBA00061386"/>
    </source>
</evidence>
<keyword evidence="5" id="KW-0010">Activator</keyword>
<feature type="region of interest" description="Disordered" evidence="11">
    <location>
        <begin position="691"/>
        <end position="720"/>
    </location>
</feature>
<feature type="domain" description="Myb-like" evidence="12">
    <location>
        <begin position="364"/>
        <end position="413"/>
    </location>
</feature>
<feature type="compositionally biased region" description="Basic and acidic residues" evidence="11">
    <location>
        <begin position="706"/>
        <end position="720"/>
    </location>
</feature>
<protein>
    <recommendedName>
        <fullName evidence="10">Cyclin-D-binding Myb-like transcription factor 1</fullName>
    </recommendedName>
</protein>
<dbReference type="PROSITE" id="PS50090">
    <property type="entry name" value="MYB_LIKE"/>
    <property type="match status" value="2"/>
</dbReference>
<evidence type="ECO:0000256" key="5">
    <source>
        <dbReference type="ARBA" id="ARBA00023159"/>
    </source>
</evidence>
<dbReference type="Pfam" id="PF13921">
    <property type="entry name" value="Myb_DNA-bind_6"/>
    <property type="match status" value="1"/>
</dbReference>